<comment type="caution">
    <text evidence="4">The sequence shown here is derived from an EMBL/GenBank/DDBJ whole genome shotgun (WGS) entry which is preliminary data.</text>
</comment>
<dbReference type="CDD" id="cd01949">
    <property type="entry name" value="GGDEF"/>
    <property type="match status" value="1"/>
</dbReference>
<dbReference type="InterPro" id="IPR043128">
    <property type="entry name" value="Rev_trsase/Diguanyl_cyclase"/>
</dbReference>
<keyword evidence="1" id="KW-0472">Membrane</keyword>
<feature type="transmembrane region" description="Helical" evidence="1">
    <location>
        <begin position="7"/>
        <end position="29"/>
    </location>
</feature>
<dbReference type="CDD" id="cd01948">
    <property type="entry name" value="EAL"/>
    <property type="match status" value="1"/>
</dbReference>
<dbReference type="SUPFAM" id="SSF55073">
    <property type="entry name" value="Nucleotide cyclase"/>
    <property type="match status" value="1"/>
</dbReference>
<dbReference type="Gene3D" id="3.30.450.20">
    <property type="entry name" value="PAS domain"/>
    <property type="match status" value="1"/>
</dbReference>
<organism evidence="4 5">
    <name type="scientific">Caproiciproducens galactitolivorans</name>
    <dbReference type="NCBI Taxonomy" id="642589"/>
    <lineage>
        <taxon>Bacteria</taxon>
        <taxon>Bacillati</taxon>
        <taxon>Bacillota</taxon>
        <taxon>Clostridia</taxon>
        <taxon>Eubacteriales</taxon>
        <taxon>Acutalibacteraceae</taxon>
        <taxon>Caproiciproducens</taxon>
    </lineage>
</organism>
<dbReference type="PROSITE" id="PS50883">
    <property type="entry name" value="EAL"/>
    <property type="match status" value="1"/>
</dbReference>
<name>A0ABT4BUH5_9FIRM</name>
<accession>A0ABT4BUH5</accession>
<dbReference type="Gene3D" id="3.20.20.450">
    <property type="entry name" value="EAL domain"/>
    <property type="match status" value="1"/>
</dbReference>
<dbReference type="Proteomes" id="UP001082703">
    <property type="component" value="Unassembled WGS sequence"/>
</dbReference>
<dbReference type="NCBIfam" id="TIGR00254">
    <property type="entry name" value="GGDEF"/>
    <property type="match status" value="1"/>
</dbReference>
<keyword evidence="1" id="KW-0812">Transmembrane</keyword>
<dbReference type="SUPFAM" id="SSF141868">
    <property type="entry name" value="EAL domain-like"/>
    <property type="match status" value="1"/>
</dbReference>
<reference evidence="4 5" key="1">
    <citation type="submission" date="2022-11" db="EMBL/GenBank/DDBJ databases">
        <authorList>
            <person name="Caiyu Z."/>
        </authorList>
    </citation>
    <scope>NUCLEOTIDE SEQUENCE [LARGE SCALE GENOMIC DNA]</scope>
    <source>
        <strain evidence="4 5">YR-4</strain>
    </source>
</reference>
<dbReference type="InterPro" id="IPR000160">
    <property type="entry name" value="GGDEF_dom"/>
</dbReference>
<sequence length="748" mass="83519">MFKKNKIIAAITIIVLLLLAIGIGFVYGVRSILTSSTQSSLQQISEQGASAVHVSIMGNLDALSTLSDQEEFSEPGHTEDKIRILSGEAKRKNFLRVGYADKTGLAVTNDGKTVRVDKRDYFQRAMEGYANTSGELMDPFDANCKIIAYAVPIIRNNNVNGVIVATAENNGDLNIMDNIVAGADTSVYVLSPDGSVISSKAGQNEIDHFFQYIGAQSDKNELERMQRDFRQNQSGKGACVINGAANLIGYSAIQGTDGWMFAVTVDENKIMAQANKILVMSGILIAFLVLEFLVFAAYFFKLKKNTYEAKLRQEEEISHFTYNDALTDLPNRKGMKRNIKDWFNLTNCKTGGAFFLDVDNFRSVNNTFGNDIGDEFLAAAAARLAAFTGDKNIIGRIGGDEYALFISDISTTAQLEEFAKKIVELFKKPFLVQKNVIQLTCSIGAVLFHYSEVVNENKFDDIINRGEFVLQEAKRSSKGGYEIFNDQFGTSIERRFQMLSELKFSIYNDELTCYYQPQYDYDKKAIVGFESLARWNSAKFGMVPPIQFIELAEETGFIKQLGRSVINQTFAFAKRIKNPGIRVSFNTSPVELMQADFTDYVIERFRYYELEPQSVAIEITESCLIESFDEVVKKLRILTDCGICVYLDDFGTGFSSLAYLKELPIHSVKIDKSFIDEIVSDKVGRDIVDMIIRLAHRLNLKVIAEGVETQEQAQCISDCGCSLIQGYYISKPVSGENAITLLDTLKTC</sequence>
<dbReference type="SMART" id="SM00052">
    <property type="entry name" value="EAL"/>
    <property type="match status" value="1"/>
</dbReference>
<dbReference type="PANTHER" id="PTHR33121">
    <property type="entry name" value="CYCLIC DI-GMP PHOSPHODIESTERASE PDEF"/>
    <property type="match status" value="1"/>
</dbReference>
<proteinExistence type="predicted"/>
<feature type="domain" description="EAL" evidence="2">
    <location>
        <begin position="495"/>
        <end position="746"/>
    </location>
</feature>
<dbReference type="InterPro" id="IPR029787">
    <property type="entry name" value="Nucleotide_cyclase"/>
</dbReference>
<gene>
    <name evidence="4" type="ORF">OUY18_06905</name>
</gene>
<evidence type="ECO:0000259" key="3">
    <source>
        <dbReference type="PROSITE" id="PS50887"/>
    </source>
</evidence>
<keyword evidence="5" id="KW-1185">Reference proteome</keyword>
<dbReference type="InterPro" id="IPR050706">
    <property type="entry name" value="Cyclic-di-GMP_PDE-like"/>
</dbReference>
<dbReference type="Pfam" id="PF00563">
    <property type="entry name" value="EAL"/>
    <property type="match status" value="1"/>
</dbReference>
<dbReference type="Gene3D" id="3.30.70.270">
    <property type="match status" value="1"/>
</dbReference>
<dbReference type="Pfam" id="PF00990">
    <property type="entry name" value="GGDEF"/>
    <property type="match status" value="1"/>
</dbReference>
<dbReference type="SMART" id="SM00267">
    <property type="entry name" value="GGDEF"/>
    <property type="match status" value="1"/>
</dbReference>
<feature type="domain" description="GGDEF" evidence="3">
    <location>
        <begin position="349"/>
        <end position="486"/>
    </location>
</feature>
<keyword evidence="1" id="KW-1133">Transmembrane helix</keyword>
<dbReference type="PANTHER" id="PTHR33121:SF70">
    <property type="entry name" value="SIGNALING PROTEIN YKOW"/>
    <property type="match status" value="1"/>
</dbReference>
<protein>
    <submittedName>
        <fullName evidence="4">EAL domain-containing protein</fullName>
    </submittedName>
</protein>
<evidence type="ECO:0000313" key="5">
    <source>
        <dbReference type="Proteomes" id="UP001082703"/>
    </source>
</evidence>
<dbReference type="InterPro" id="IPR035919">
    <property type="entry name" value="EAL_sf"/>
</dbReference>
<feature type="transmembrane region" description="Helical" evidence="1">
    <location>
        <begin position="277"/>
        <end position="300"/>
    </location>
</feature>
<evidence type="ECO:0000313" key="4">
    <source>
        <dbReference type="EMBL" id="MCY1713980.1"/>
    </source>
</evidence>
<evidence type="ECO:0000256" key="1">
    <source>
        <dbReference type="SAM" id="Phobius"/>
    </source>
</evidence>
<dbReference type="EMBL" id="JAPOHA010000006">
    <property type="protein sequence ID" value="MCY1713980.1"/>
    <property type="molecule type" value="Genomic_DNA"/>
</dbReference>
<evidence type="ECO:0000259" key="2">
    <source>
        <dbReference type="PROSITE" id="PS50883"/>
    </source>
</evidence>
<dbReference type="InterPro" id="IPR001633">
    <property type="entry name" value="EAL_dom"/>
</dbReference>
<dbReference type="PROSITE" id="PS50887">
    <property type="entry name" value="GGDEF"/>
    <property type="match status" value="1"/>
</dbReference>